<keyword evidence="4 15" id="KW-0808">Transferase</keyword>
<feature type="transmembrane region" description="Helical" evidence="11">
    <location>
        <begin position="46"/>
        <end position="71"/>
    </location>
</feature>
<dbReference type="Gene3D" id="3.40.720.10">
    <property type="entry name" value="Alkaline Phosphatase, subunit A"/>
    <property type="match status" value="1"/>
</dbReference>
<dbReference type="Proteomes" id="UP000017700">
    <property type="component" value="Chromosome"/>
</dbReference>
<evidence type="ECO:0000256" key="4">
    <source>
        <dbReference type="ARBA" id="ARBA00022679"/>
    </source>
</evidence>
<evidence type="ECO:0000256" key="9">
    <source>
        <dbReference type="ARBA" id="ARBA00067355"/>
    </source>
</evidence>
<evidence type="ECO:0000256" key="5">
    <source>
        <dbReference type="ARBA" id="ARBA00022692"/>
    </source>
</evidence>
<dbReference type="PANTHER" id="PTHR30443">
    <property type="entry name" value="INNER MEMBRANE PROTEIN"/>
    <property type="match status" value="1"/>
</dbReference>
<dbReference type="OrthoDB" id="9786870at2"/>
<keyword evidence="16" id="KW-1185">Reference proteome</keyword>
<accession>A0A2I5TCV8</accession>
<comment type="subcellular location">
    <subcellularLocation>
        <location evidence="1">Cell inner membrane</location>
        <topology evidence="1">Multi-pass membrane protein</topology>
    </subcellularLocation>
</comment>
<dbReference type="GO" id="GO:0009244">
    <property type="term" value="P:lipopolysaccharide core region biosynthetic process"/>
    <property type="evidence" value="ECO:0007669"/>
    <property type="project" value="TreeGrafter"/>
</dbReference>
<sequence length="547" mass="62007">MNNMLKLKRPKWNSITYNIVFAAFISTVQNIAYYRQISHLVAMSSWVDILFVLTMPIVIFSVLNILFTLLAMPYLRPLVVAFFLLSGAAVQYFMLSYGIIIDRTMIQNVFETTAAESFSLITPQYIIWLMSLGVFPAFLALWIKIKPTKLTWFNIGTRFFSIVLSLFAILLIATFFYKDYASLMRNNKELVKSLTPSNIIVAIHSYYKHKAMDNLPLIQIGLDAHKKPSTETATKKDLVILIVGETSRAENFSLGGYAKETNPLLAHDNVVYFDHTSSCGTSTGVSVPCMFSNMPRTSYNEQLASHQEGVLDILQHAKINVLWNENDGGCKGVCDRVPSRDITALDLPGLCTGGVCYDEALFNGLEDYINNLKGDGIIVLHTMGSHGPTYYKRYPQTFNKFTPACDTNQIQNCSREELTNTYDNTILHVDYIVDRAINELKRHQDKFNTALVYLSDHGESLGENGIYLHSMPYSIAPEQQTHIPMLMWLSKGYQQQFAIKDSCLRTNAKQRTFSQDNLFHTLLGMFDIDTKEYQSQLDILQPCRGNS</sequence>
<dbReference type="InterPro" id="IPR040423">
    <property type="entry name" value="PEA_transferase"/>
</dbReference>
<dbReference type="EMBL" id="CP025084">
    <property type="protein sequence ID" value="AUH06725.1"/>
    <property type="molecule type" value="Genomic_DNA"/>
</dbReference>
<organism evidence="15 16">
    <name type="scientific">Serratia sp. (strain ATCC 39006)</name>
    <name type="common">Prodigiosinella confusarubida</name>
    <dbReference type="NCBI Taxonomy" id="104623"/>
    <lineage>
        <taxon>Bacteria</taxon>
        <taxon>Pseudomonadati</taxon>
        <taxon>Pseudomonadota</taxon>
        <taxon>Gammaproteobacteria</taxon>
        <taxon>Enterobacterales</taxon>
        <taxon>Pectobacteriaceae</taxon>
        <taxon>Prodigiosinella</taxon>
    </lineage>
</organism>
<evidence type="ECO:0000259" key="13">
    <source>
        <dbReference type="Pfam" id="PF08019"/>
    </source>
</evidence>
<dbReference type="AlphaFoldDB" id="A0A2I5TCV8"/>
<evidence type="ECO:0000259" key="12">
    <source>
        <dbReference type="Pfam" id="PF00884"/>
    </source>
</evidence>
<gene>
    <name evidence="14" type="ORF">CWC46_04655</name>
    <name evidence="15" type="ORF">Ser39006_004655</name>
</gene>
<dbReference type="SUPFAM" id="SSF53649">
    <property type="entry name" value="Alkaline phosphatase-like"/>
    <property type="match status" value="1"/>
</dbReference>
<evidence type="ECO:0000256" key="1">
    <source>
        <dbReference type="ARBA" id="ARBA00004429"/>
    </source>
</evidence>
<dbReference type="EMBL" id="CP025085">
    <property type="protein sequence ID" value="AUH02404.1"/>
    <property type="molecule type" value="Genomic_DNA"/>
</dbReference>
<evidence type="ECO:0000313" key="15">
    <source>
        <dbReference type="EMBL" id="AUH06725.1"/>
    </source>
</evidence>
<keyword evidence="7 11" id="KW-0472">Membrane</keyword>
<dbReference type="InterPro" id="IPR017850">
    <property type="entry name" value="Alkaline_phosphatase_core_sf"/>
</dbReference>
<reference evidence="14 17" key="3">
    <citation type="submission" date="2017-11" db="EMBL/GenBank/DDBJ databases">
        <title>Complete genome sequence of Serratia sp. ATCC 39006 LacA.</title>
        <authorList>
            <person name="Hampton H.G."/>
            <person name="Jackson S.A."/>
            <person name="Jauregui R."/>
            <person name="Poulter G.T.M."/>
            <person name="Salmond G.P.C."/>
            <person name="Fineran P.C."/>
        </authorList>
    </citation>
    <scope>NUCLEOTIDE SEQUENCE [LARGE SCALE GENOMIC DNA]</scope>
    <source>
        <strain evidence="14 17">ATCC 39006</strain>
    </source>
</reference>
<feature type="transmembrane region" description="Helical" evidence="11">
    <location>
        <begin position="12"/>
        <end position="34"/>
    </location>
</feature>
<dbReference type="InterPro" id="IPR012549">
    <property type="entry name" value="EptA-like_N"/>
</dbReference>
<reference evidence="15" key="2">
    <citation type="submission" date="2013-09" db="EMBL/GenBank/DDBJ databases">
        <authorList>
            <person name="Wang G."/>
            <person name="Yang Y."/>
            <person name="Su Y."/>
        </authorList>
    </citation>
    <scope>NUCLEOTIDE SEQUENCE</scope>
    <source>
        <strain evidence="15">ATCC 39006</strain>
    </source>
</reference>
<reference evidence="15 16" key="1">
    <citation type="journal article" date="2013" name="Genome Announc.">
        <title>Draft genome sequence of Serratia sp. strain ATCC 39006, a model bacterium for analysis of the biosynthesis and regulation of prodigiosin, a carbapenem, and gas vesicles.</title>
        <authorList>
            <person name="Fineran P.C."/>
            <person name="Iglesias Cans M.C."/>
            <person name="Ramsay J.P."/>
            <person name="Wilf N.M."/>
            <person name="Cossyleon D."/>
            <person name="McNeil M.B."/>
            <person name="Williamson N.R."/>
            <person name="Monson R.E."/>
            <person name="Becher S.A."/>
            <person name="Stanton J.A."/>
            <person name="Brugger K."/>
            <person name="Brown S.D."/>
            <person name="Salmond G.P."/>
        </authorList>
    </citation>
    <scope>NUCLEOTIDE SEQUENCE [LARGE SCALE GENOMIC DNA]</scope>
    <source>
        <strain evidence="15">ATCC 39006</strain>
        <strain evidence="16">ATCC 39006 / SC 11482</strain>
    </source>
</reference>
<dbReference type="STRING" id="104623.Ser39006_00083"/>
<evidence type="ECO:0000256" key="2">
    <source>
        <dbReference type="ARBA" id="ARBA00022475"/>
    </source>
</evidence>
<evidence type="ECO:0000256" key="10">
    <source>
        <dbReference type="ARBA" id="ARBA00082127"/>
    </source>
</evidence>
<protein>
    <recommendedName>
        <fullName evidence="9">Phosphoethanolamine transferase EptA</fullName>
    </recommendedName>
    <alternativeName>
        <fullName evidence="10">Polymyxin resistance protein PmrC</fullName>
    </alternativeName>
</protein>
<evidence type="ECO:0000256" key="8">
    <source>
        <dbReference type="ARBA" id="ARBA00061371"/>
    </source>
</evidence>
<dbReference type="NCBIfam" id="NF028537">
    <property type="entry name" value="P_eth_NH2_trans"/>
    <property type="match status" value="1"/>
</dbReference>
<evidence type="ECO:0000313" key="14">
    <source>
        <dbReference type="EMBL" id="AUH02404.1"/>
    </source>
</evidence>
<keyword evidence="2" id="KW-1003">Cell membrane</keyword>
<evidence type="ECO:0000256" key="6">
    <source>
        <dbReference type="ARBA" id="ARBA00022989"/>
    </source>
</evidence>
<dbReference type="InterPro" id="IPR000917">
    <property type="entry name" value="Sulfatase_N"/>
</dbReference>
<evidence type="ECO:0000313" key="17">
    <source>
        <dbReference type="Proteomes" id="UP000233778"/>
    </source>
</evidence>
<keyword evidence="6 11" id="KW-1133">Transmembrane helix</keyword>
<feature type="domain" description="Sulfatase N-terminal" evidence="12">
    <location>
        <begin position="238"/>
        <end position="528"/>
    </location>
</feature>
<dbReference type="GO" id="GO:0016776">
    <property type="term" value="F:phosphotransferase activity, phosphate group as acceptor"/>
    <property type="evidence" value="ECO:0007669"/>
    <property type="project" value="TreeGrafter"/>
</dbReference>
<feature type="transmembrane region" description="Helical" evidence="11">
    <location>
        <begin position="155"/>
        <end position="177"/>
    </location>
</feature>
<evidence type="ECO:0000256" key="11">
    <source>
        <dbReference type="SAM" id="Phobius"/>
    </source>
</evidence>
<dbReference type="KEGG" id="sera:Ser39006_004655"/>
<evidence type="ECO:0000256" key="3">
    <source>
        <dbReference type="ARBA" id="ARBA00022519"/>
    </source>
</evidence>
<comment type="similarity">
    <text evidence="8">Belongs to the phosphoethanolamine transferase family. EptA subfamily.</text>
</comment>
<evidence type="ECO:0000256" key="7">
    <source>
        <dbReference type="ARBA" id="ARBA00023136"/>
    </source>
</evidence>
<dbReference type="CDD" id="cd16017">
    <property type="entry name" value="LptA"/>
    <property type="match status" value="1"/>
</dbReference>
<reference evidence="15" key="4">
    <citation type="submission" date="2017-11" db="EMBL/GenBank/DDBJ databases">
        <title>Complete genome sequence of Serratia sp. ATCC 39006.</title>
        <authorList>
            <person name="Hampton H.G."/>
            <person name="Jackson S.A."/>
            <person name="Jauregui R."/>
            <person name="Poulter G.T.M."/>
            <person name="Salmond G.P.C."/>
            <person name="Fineran P.C."/>
        </authorList>
    </citation>
    <scope>NUCLEOTIDE SEQUENCE</scope>
    <source>
        <strain evidence="15">ATCC 39006</strain>
    </source>
</reference>
<feature type="domain" description="Phosphoethanolamine transferase N-terminal" evidence="13">
    <location>
        <begin position="59"/>
        <end position="210"/>
    </location>
</feature>
<dbReference type="KEGG" id="serq:CWC46_04655"/>
<dbReference type="FunFam" id="3.40.720.10:FF:000022">
    <property type="entry name" value="Phosphoethanolamine transferase eptA"/>
    <property type="match status" value="1"/>
</dbReference>
<dbReference type="GO" id="GO:0005886">
    <property type="term" value="C:plasma membrane"/>
    <property type="evidence" value="ECO:0007669"/>
    <property type="project" value="UniProtKB-SubCell"/>
</dbReference>
<dbReference type="Proteomes" id="UP000233778">
    <property type="component" value="Chromosome"/>
</dbReference>
<dbReference type="PANTHER" id="PTHR30443:SF0">
    <property type="entry name" value="PHOSPHOETHANOLAMINE TRANSFERASE EPTA"/>
    <property type="match status" value="1"/>
</dbReference>
<feature type="transmembrane region" description="Helical" evidence="11">
    <location>
        <begin position="78"/>
        <end position="100"/>
    </location>
</feature>
<name>A0A2I5TCV8_SERS3</name>
<proteinExistence type="inferred from homology"/>
<dbReference type="Pfam" id="PF00884">
    <property type="entry name" value="Sulfatase"/>
    <property type="match status" value="1"/>
</dbReference>
<keyword evidence="3" id="KW-0997">Cell inner membrane</keyword>
<evidence type="ECO:0000313" key="16">
    <source>
        <dbReference type="Proteomes" id="UP000017700"/>
    </source>
</evidence>
<feature type="transmembrane region" description="Helical" evidence="11">
    <location>
        <begin position="125"/>
        <end position="143"/>
    </location>
</feature>
<dbReference type="Pfam" id="PF08019">
    <property type="entry name" value="EptA_B_N"/>
    <property type="match status" value="1"/>
</dbReference>
<dbReference type="NCBIfam" id="NF008619">
    <property type="entry name" value="PRK11598.1"/>
    <property type="match status" value="1"/>
</dbReference>
<dbReference type="InterPro" id="IPR058130">
    <property type="entry name" value="PEA_transf_C"/>
</dbReference>
<keyword evidence="5 11" id="KW-0812">Transmembrane</keyword>